<dbReference type="EMBL" id="BGPR01001108">
    <property type="protein sequence ID" value="GBM45694.1"/>
    <property type="molecule type" value="Genomic_DNA"/>
</dbReference>
<comment type="caution">
    <text evidence="1">The sequence shown here is derived from an EMBL/GenBank/DDBJ whole genome shotgun (WGS) entry which is preliminary data.</text>
</comment>
<sequence>MNKTGDGFNFLKTKFPRLSEAKIKEGIFVGPQIRQLFKDSTFMKHLNRKEKRAWLAFKNANMLAEYCWSMVDIPHYRAKNPPCHPHPDILSRFRFNALLASSTMYNTPIRCMIACVGRRGVLPDNKDGWQANLHLFSSEESSSVRPSCVWDLGIEKRDMMRNGSVEVLCFLEMNN</sequence>
<evidence type="ECO:0000313" key="1">
    <source>
        <dbReference type="EMBL" id="GBM45694.1"/>
    </source>
</evidence>
<dbReference type="Proteomes" id="UP000499080">
    <property type="component" value="Unassembled WGS sequence"/>
</dbReference>
<dbReference type="PANTHER" id="PTHR46114">
    <property type="entry name" value="APPLE DOMAIN-CONTAINING PROTEIN"/>
    <property type="match status" value="1"/>
</dbReference>
<accession>A0A4Y2G1B4</accession>
<organism evidence="1 2">
    <name type="scientific">Araneus ventricosus</name>
    <name type="common">Orbweaver spider</name>
    <name type="synonym">Epeira ventricosa</name>
    <dbReference type="NCBI Taxonomy" id="182803"/>
    <lineage>
        <taxon>Eukaryota</taxon>
        <taxon>Metazoa</taxon>
        <taxon>Ecdysozoa</taxon>
        <taxon>Arthropoda</taxon>
        <taxon>Chelicerata</taxon>
        <taxon>Arachnida</taxon>
        <taxon>Araneae</taxon>
        <taxon>Araneomorphae</taxon>
        <taxon>Entelegynae</taxon>
        <taxon>Araneoidea</taxon>
        <taxon>Araneidae</taxon>
        <taxon>Araneus</taxon>
    </lineage>
</organism>
<keyword evidence="2" id="KW-1185">Reference proteome</keyword>
<dbReference type="PANTHER" id="PTHR46114:SF2">
    <property type="entry name" value="CULLIN N-TERMINAL DOMAIN-CONTAINING PROTEIN"/>
    <property type="match status" value="1"/>
</dbReference>
<dbReference type="OrthoDB" id="8063408at2759"/>
<dbReference type="AlphaFoldDB" id="A0A4Y2G1B4"/>
<name>A0A4Y2G1B4_ARAVE</name>
<evidence type="ECO:0000313" key="2">
    <source>
        <dbReference type="Proteomes" id="UP000499080"/>
    </source>
</evidence>
<gene>
    <name evidence="1" type="ORF">AVEN_14139_1</name>
</gene>
<reference evidence="1 2" key="1">
    <citation type="journal article" date="2019" name="Sci. Rep.">
        <title>Orb-weaving spider Araneus ventricosus genome elucidates the spidroin gene catalogue.</title>
        <authorList>
            <person name="Kono N."/>
            <person name="Nakamura H."/>
            <person name="Ohtoshi R."/>
            <person name="Moran D.A.P."/>
            <person name="Shinohara A."/>
            <person name="Yoshida Y."/>
            <person name="Fujiwara M."/>
            <person name="Mori M."/>
            <person name="Tomita M."/>
            <person name="Arakawa K."/>
        </authorList>
    </citation>
    <scope>NUCLEOTIDE SEQUENCE [LARGE SCALE GENOMIC DNA]</scope>
</reference>
<protein>
    <submittedName>
        <fullName evidence="1">Uncharacterized protein</fullName>
    </submittedName>
</protein>
<proteinExistence type="predicted"/>